<name>A0ABY7E5A7_MYAAR</name>
<accession>A0ABY7E5A7</accession>
<keyword evidence="1" id="KW-0479">Metal-binding</keyword>
<dbReference type="InterPro" id="IPR015943">
    <property type="entry name" value="WD40/YVTN_repeat-like_dom_sf"/>
</dbReference>
<dbReference type="PANTHER" id="PTHR25462">
    <property type="entry name" value="BONUS, ISOFORM C-RELATED"/>
    <property type="match status" value="1"/>
</dbReference>
<dbReference type="EMBL" id="CP111015">
    <property type="protein sequence ID" value="WAR03983.1"/>
    <property type="molecule type" value="Genomic_DNA"/>
</dbReference>
<evidence type="ECO:0000313" key="3">
    <source>
        <dbReference type="EMBL" id="WAR03983.1"/>
    </source>
</evidence>
<dbReference type="Gene3D" id="2.130.10.10">
    <property type="entry name" value="YVTN repeat-like/Quinoprotein amine dehydrogenase"/>
    <property type="match status" value="1"/>
</dbReference>
<gene>
    <name evidence="3" type="ORF">MAR_010541</name>
</gene>
<dbReference type="Proteomes" id="UP001164746">
    <property type="component" value="Chromosome 4"/>
</dbReference>
<dbReference type="InterPro" id="IPR047153">
    <property type="entry name" value="TRIM45/56/19-like"/>
</dbReference>
<feature type="domain" description="B box-type" evidence="2">
    <location>
        <begin position="19"/>
        <end position="64"/>
    </location>
</feature>
<keyword evidence="1" id="KW-0862">Zinc</keyword>
<dbReference type="SUPFAM" id="SSF63829">
    <property type="entry name" value="Calcium-dependent phosphotriesterase"/>
    <property type="match status" value="1"/>
</dbReference>
<keyword evidence="4" id="KW-1185">Reference proteome</keyword>
<dbReference type="SUPFAM" id="SSF57845">
    <property type="entry name" value="B-box zinc-binding domain"/>
    <property type="match status" value="1"/>
</dbReference>
<organism evidence="3 4">
    <name type="scientific">Mya arenaria</name>
    <name type="common">Soft-shell clam</name>
    <dbReference type="NCBI Taxonomy" id="6604"/>
    <lineage>
        <taxon>Eukaryota</taxon>
        <taxon>Metazoa</taxon>
        <taxon>Spiralia</taxon>
        <taxon>Lophotrochozoa</taxon>
        <taxon>Mollusca</taxon>
        <taxon>Bivalvia</taxon>
        <taxon>Autobranchia</taxon>
        <taxon>Heteroconchia</taxon>
        <taxon>Euheterodonta</taxon>
        <taxon>Imparidentia</taxon>
        <taxon>Neoheterodontei</taxon>
        <taxon>Myida</taxon>
        <taxon>Myoidea</taxon>
        <taxon>Myidae</taxon>
        <taxon>Mya</taxon>
    </lineage>
</organism>
<sequence>MMTEFYDSTDTTSDVVHDYTCTVCEERELNAEARIYCAKCLTRYCGPCNQHHAHLFAKHEVLDRTALDRWGVVRSRVGIETCTEHMGREVEMFCVDHEALCCAVCVTVAHRSCKNVKYLPIAAKGIREKEGFKSMPQRVNELMVALEEIKQDRVKSSDDIGATEGRILSSIEEFQVRINLTIERLKVNTIESMAGLTGASYDGIRTDVQTCNVFLERFEKYMKAMQSTCSKSEAGCFTCYMHCLDCVTEATSFVKSSRNAKFDVSFEVDSTIEEFLNSLKSFGEFKTMTINSTKCSYIKLKSDDKKCSIVGCCQVSDNAILLADETNRKIKLLNDKYSIVHSYELSSCPCGVCCVSEREAAVCLEVRAIQYVSVHDQRLTLLKRFSVDHDCLRLTYHGGKLFVTSGTALYTYTLNGKLEKKLYQGKNNALYFTVNYVAVSEDGRRIFVTNANDGVLVTLDGTGTILAILQDPTLHDPRGLCVGPGGTVLVCGLDSDTLLHVDRGGRKLAVLATQRDGLLSPVAVCWRQERSEILVGCGNNDFLIIIRLI</sequence>
<evidence type="ECO:0000256" key="1">
    <source>
        <dbReference type="PROSITE-ProRule" id="PRU00024"/>
    </source>
</evidence>
<keyword evidence="1" id="KW-0863">Zinc-finger</keyword>
<dbReference type="PANTHER" id="PTHR25462:SF296">
    <property type="entry name" value="MEIOTIC P26, ISOFORM F"/>
    <property type="match status" value="1"/>
</dbReference>
<proteinExistence type="predicted"/>
<evidence type="ECO:0000313" key="4">
    <source>
        <dbReference type="Proteomes" id="UP001164746"/>
    </source>
</evidence>
<dbReference type="InterPro" id="IPR000315">
    <property type="entry name" value="Znf_B-box"/>
</dbReference>
<dbReference type="Gene3D" id="3.30.160.60">
    <property type="entry name" value="Classic Zinc Finger"/>
    <property type="match status" value="1"/>
</dbReference>
<feature type="domain" description="B box-type" evidence="2">
    <location>
        <begin position="77"/>
        <end position="121"/>
    </location>
</feature>
<reference evidence="3" key="1">
    <citation type="submission" date="2022-11" db="EMBL/GenBank/DDBJ databases">
        <title>Centuries of genome instability and evolution in soft-shell clam transmissible cancer (bioRxiv).</title>
        <authorList>
            <person name="Hart S.F.M."/>
            <person name="Yonemitsu M.A."/>
            <person name="Giersch R.M."/>
            <person name="Beal B.F."/>
            <person name="Arriagada G."/>
            <person name="Davis B.W."/>
            <person name="Ostrander E.A."/>
            <person name="Goff S.P."/>
            <person name="Metzger M.J."/>
        </authorList>
    </citation>
    <scope>NUCLEOTIDE SEQUENCE</scope>
    <source>
        <strain evidence="3">MELC-2E11</strain>
        <tissue evidence="3">Siphon/mantle</tissue>
    </source>
</reference>
<evidence type="ECO:0000259" key="2">
    <source>
        <dbReference type="PROSITE" id="PS50119"/>
    </source>
</evidence>
<dbReference type="PROSITE" id="PS50119">
    <property type="entry name" value="ZF_BBOX"/>
    <property type="match status" value="2"/>
</dbReference>
<protein>
    <recommendedName>
        <fullName evidence="2">B box-type domain-containing protein</fullName>
    </recommendedName>
</protein>